<keyword evidence="8" id="KW-0812">Transmembrane</keyword>
<evidence type="ECO:0000256" key="1">
    <source>
        <dbReference type="ARBA" id="ARBA00004196"/>
    </source>
</evidence>
<keyword evidence="9" id="KW-0732">Signal</keyword>
<protein>
    <recommendedName>
        <fullName evidence="4">superoxide dismutase</fullName>
        <ecNumber evidence="4">1.15.1.1</ecNumber>
    </recommendedName>
</protein>
<evidence type="ECO:0000256" key="5">
    <source>
        <dbReference type="ARBA" id="ARBA00022525"/>
    </source>
</evidence>
<name>A0A2T7A4Z7_TUBBO</name>
<evidence type="ECO:0000256" key="9">
    <source>
        <dbReference type="SAM" id="SignalP"/>
    </source>
</evidence>
<keyword evidence="8" id="KW-0472">Membrane</keyword>
<keyword evidence="8" id="KW-1133">Transmembrane helix</keyword>
<dbReference type="SUPFAM" id="SSF49329">
    <property type="entry name" value="Cu,Zn superoxide dismutase-like"/>
    <property type="match status" value="1"/>
</dbReference>
<evidence type="ECO:0000256" key="8">
    <source>
        <dbReference type="SAM" id="Phobius"/>
    </source>
</evidence>
<dbReference type="Pfam" id="PF00080">
    <property type="entry name" value="Sod_Cu"/>
    <property type="match status" value="1"/>
</dbReference>
<comment type="catalytic activity">
    <reaction evidence="7">
        <text>2 superoxide + 2 H(+) = H2O2 + O2</text>
        <dbReference type="Rhea" id="RHEA:20696"/>
        <dbReference type="ChEBI" id="CHEBI:15378"/>
        <dbReference type="ChEBI" id="CHEBI:15379"/>
        <dbReference type="ChEBI" id="CHEBI:16240"/>
        <dbReference type="ChEBI" id="CHEBI:18421"/>
        <dbReference type="EC" id="1.15.1.1"/>
    </reaction>
</comment>
<dbReference type="Proteomes" id="UP000244722">
    <property type="component" value="Unassembled WGS sequence"/>
</dbReference>
<evidence type="ECO:0000313" key="12">
    <source>
        <dbReference type="Proteomes" id="UP000244722"/>
    </source>
</evidence>
<proteinExistence type="inferred from homology"/>
<dbReference type="EC" id="1.15.1.1" evidence="4"/>
<feature type="transmembrane region" description="Helical" evidence="8">
    <location>
        <begin position="205"/>
        <end position="226"/>
    </location>
</feature>
<dbReference type="Gene3D" id="2.60.40.200">
    <property type="entry name" value="Superoxide dismutase, copper/zinc binding domain"/>
    <property type="match status" value="1"/>
</dbReference>
<evidence type="ECO:0000256" key="7">
    <source>
        <dbReference type="ARBA" id="ARBA00049204"/>
    </source>
</evidence>
<dbReference type="EMBL" id="NESQ01000021">
    <property type="protein sequence ID" value="PUU82812.1"/>
    <property type="molecule type" value="Genomic_DNA"/>
</dbReference>
<evidence type="ECO:0000256" key="4">
    <source>
        <dbReference type="ARBA" id="ARBA00012682"/>
    </source>
</evidence>
<feature type="signal peptide" evidence="9">
    <location>
        <begin position="1"/>
        <end position="18"/>
    </location>
</feature>
<reference evidence="11 12" key="1">
    <citation type="submission" date="2017-04" db="EMBL/GenBank/DDBJ databases">
        <title>Draft genome sequence of Tuber borchii Vittad., a whitish edible truffle.</title>
        <authorList>
            <consortium name="DOE Joint Genome Institute"/>
            <person name="Murat C."/>
            <person name="Kuo A."/>
            <person name="Barry K.W."/>
            <person name="Clum A."/>
            <person name="Dockter R.B."/>
            <person name="Fauchery L."/>
            <person name="Iotti M."/>
            <person name="Kohler A."/>
            <person name="Labutti K."/>
            <person name="Lindquist E.A."/>
            <person name="Lipzen A."/>
            <person name="Ohm R.A."/>
            <person name="Wang M."/>
            <person name="Grigoriev I.V."/>
            <person name="Zambonelli A."/>
            <person name="Martin F.M."/>
        </authorList>
    </citation>
    <scope>NUCLEOTIDE SEQUENCE [LARGE SCALE GENOMIC DNA]</scope>
    <source>
        <strain evidence="11 12">Tbo3840</strain>
    </source>
</reference>
<dbReference type="FunFam" id="2.60.40.200:FF:000007">
    <property type="entry name" value="Cell surface Cu-only superoxide dismutase 5"/>
    <property type="match status" value="1"/>
</dbReference>
<gene>
    <name evidence="11" type="ORF">B9Z19DRAFT_1074022</name>
</gene>
<evidence type="ECO:0000256" key="6">
    <source>
        <dbReference type="ARBA" id="ARBA00022862"/>
    </source>
</evidence>
<dbReference type="AlphaFoldDB" id="A0A2T7A4Z7"/>
<dbReference type="GO" id="GO:0046872">
    <property type="term" value="F:metal ion binding"/>
    <property type="evidence" value="ECO:0007669"/>
    <property type="project" value="InterPro"/>
</dbReference>
<feature type="domain" description="Superoxide dismutase copper/zinc binding" evidence="10">
    <location>
        <begin position="48"/>
        <end position="172"/>
    </location>
</feature>
<dbReference type="OrthoDB" id="159229at2759"/>
<dbReference type="InterPro" id="IPR001424">
    <property type="entry name" value="SOD_Cu_Zn_dom"/>
</dbReference>
<evidence type="ECO:0000256" key="3">
    <source>
        <dbReference type="ARBA" id="ARBA00010457"/>
    </source>
</evidence>
<accession>A0A2T7A4Z7</accession>
<evidence type="ECO:0000256" key="2">
    <source>
        <dbReference type="ARBA" id="ARBA00004613"/>
    </source>
</evidence>
<dbReference type="InterPro" id="IPR036423">
    <property type="entry name" value="SOD-like_Cu/Zn_dom_sf"/>
</dbReference>
<dbReference type="GO" id="GO:0005576">
    <property type="term" value="C:extracellular region"/>
    <property type="evidence" value="ECO:0007669"/>
    <property type="project" value="UniProtKB-SubCell"/>
</dbReference>
<comment type="caution">
    <text evidence="11">The sequence shown here is derived from an EMBL/GenBank/DDBJ whole genome shotgun (WGS) entry which is preliminary data.</text>
</comment>
<dbReference type="GO" id="GO:0004784">
    <property type="term" value="F:superoxide dismutase activity"/>
    <property type="evidence" value="ECO:0007669"/>
    <property type="project" value="UniProtKB-EC"/>
</dbReference>
<comment type="subcellular location">
    <subcellularLocation>
        <location evidence="1">Cell envelope</location>
    </subcellularLocation>
    <subcellularLocation>
        <location evidence="2">Secreted</location>
    </subcellularLocation>
</comment>
<sequence length="227" mass="22844">MQFKLLIASAFFAASASAITGKLGDAAVITDNPAGASYVATLPSNGTVTGSAKFSSTGNGTGVEVSIDFKGFKGATGPYAYHVHDQPVPADGNCNGTLAHLDPYQRGQADPCDPKYPATCEVGDLAGKHGKIPNSNGSTLEVYLVFVDNYISTKRGIGAFVGNRSIVIHNSAGGRIACANLTTVGVRSPSTPSPSGGGPISPSSGASALTVSGLFGFAAFMVAVLAL</sequence>
<evidence type="ECO:0000313" key="11">
    <source>
        <dbReference type="EMBL" id="PUU82812.1"/>
    </source>
</evidence>
<organism evidence="11 12">
    <name type="scientific">Tuber borchii</name>
    <name type="common">White truffle</name>
    <dbReference type="NCBI Taxonomy" id="42251"/>
    <lineage>
        <taxon>Eukaryota</taxon>
        <taxon>Fungi</taxon>
        <taxon>Dikarya</taxon>
        <taxon>Ascomycota</taxon>
        <taxon>Pezizomycotina</taxon>
        <taxon>Pezizomycetes</taxon>
        <taxon>Pezizales</taxon>
        <taxon>Tuberaceae</taxon>
        <taxon>Tuber</taxon>
    </lineage>
</organism>
<dbReference type="PANTHER" id="PTHR20910:SF1">
    <property type="entry name" value="SUPEROXIDE DISMUTASE COPPER_ZINC BINDING DOMAIN-CONTAINING PROTEIN"/>
    <property type="match status" value="1"/>
</dbReference>
<feature type="chain" id="PRO_5015648888" description="superoxide dismutase" evidence="9">
    <location>
        <begin position="19"/>
        <end position="227"/>
    </location>
</feature>
<keyword evidence="6" id="KW-0049">Antioxidant</keyword>
<comment type="similarity">
    <text evidence="3">Belongs to the Cu-Zn superoxide dismutase family.</text>
</comment>
<keyword evidence="12" id="KW-1185">Reference proteome</keyword>
<keyword evidence="5" id="KW-0964">Secreted</keyword>
<evidence type="ECO:0000259" key="10">
    <source>
        <dbReference type="Pfam" id="PF00080"/>
    </source>
</evidence>
<dbReference type="STRING" id="42251.A0A2T7A4Z7"/>
<dbReference type="PANTHER" id="PTHR20910">
    <property type="entry name" value="AGAP001623-PA"/>
    <property type="match status" value="1"/>
</dbReference>
<dbReference type="InterPro" id="IPR053257">
    <property type="entry name" value="Cu-only_SOD"/>
</dbReference>